<evidence type="ECO:0000256" key="6">
    <source>
        <dbReference type="SAM" id="MobiDB-lite"/>
    </source>
</evidence>
<dbReference type="Pfam" id="PF00296">
    <property type="entry name" value="Bac_luciferase"/>
    <property type="match status" value="1"/>
</dbReference>
<dbReference type="Gene3D" id="3.20.20.30">
    <property type="entry name" value="Luciferase-like domain"/>
    <property type="match status" value="1"/>
</dbReference>
<accession>A0AAD3YDI8</accession>
<organism evidence="8 9">
    <name type="scientific">Cutaneotrichosporon spelunceum</name>
    <dbReference type="NCBI Taxonomy" id="1672016"/>
    <lineage>
        <taxon>Eukaryota</taxon>
        <taxon>Fungi</taxon>
        <taxon>Dikarya</taxon>
        <taxon>Basidiomycota</taxon>
        <taxon>Agaricomycotina</taxon>
        <taxon>Tremellomycetes</taxon>
        <taxon>Trichosporonales</taxon>
        <taxon>Trichosporonaceae</taxon>
        <taxon>Cutaneotrichosporon</taxon>
    </lineage>
</organism>
<dbReference type="InterPro" id="IPR002563">
    <property type="entry name" value="Flavin_Rdtase-like_dom"/>
</dbReference>
<proteinExistence type="inferred from homology"/>
<feature type="region of interest" description="Disordered" evidence="6">
    <location>
        <begin position="698"/>
        <end position="718"/>
    </location>
</feature>
<dbReference type="PANTHER" id="PTHR30011">
    <property type="entry name" value="ALKANESULFONATE MONOOXYGENASE-RELATED"/>
    <property type="match status" value="1"/>
</dbReference>
<comment type="similarity">
    <text evidence="5">Belongs to the NtaA/SnaA/DszA monooxygenase family.</text>
</comment>
<dbReference type="EMBL" id="BTCM01000005">
    <property type="protein sequence ID" value="GMK57997.1"/>
    <property type="molecule type" value="Genomic_DNA"/>
</dbReference>
<dbReference type="SUPFAM" id="SSF51679">
    <property type="entry name" value="Bacterial luciferase-like"/>
    <property type="match status" value="1"/>
</dbReference>
<feature type="compositionally biased region" description="Basic and acidic residues" evidence="6">
    <location>
        <begin position="707"/>
        <end position="718"/>
    </location>
</feature>
<evidence type="ECO:0000259" key="7">
    <source>
        <dbReference type="SMART" id="SM00903"/>
    </source>
</evidence>
<evidence type="ECO:0000256" key="4">
    <source>
        <dbReference type="ARBA" id="ARBA00023033"/>
    </source>
</evidence>
<evidence type="ECO:0000256" key="2">
    <source>
        <dbReference type="ARBA" id="ARBA00022643"/>
    </source>
</evidence>
<dbReference type="Proteomes" id="UP001222932">
    <property type="component" value="Unassembled WGS sequence"/>
</dbReference>
<dbReference type="InterPro" id="IPR012349">
    <property type="entry name" value="Split_barrel_FMN-bd"/>
</dbReference>
<gene>
    <name evidence="8" type="ORF">CspeluHIS016_0500290</name>
</gene>
<dbReference type="AlphaFoldDB" id="A0AAD3YDI8"/>
<feature type="region of interest" description="Disordered" evidence="6">
    <location>
        <begin position="1"/>
        <end position="23"/>
    </location>
</feature>
<protein>
    <recommendedName>
        <fullName evidence="7">Flavin reductase like domain-containing protein</fullName>
    </recommendedName>
</protein>
<dbReference type="NCBIfam" id="TIGR03860">
    <property type="entry name" value="FMN_nitrolo"/>
    <property type="match status" value="1"/>
</dbReference>
<dbReference type="GO" id="GO:0016705">
    <property type="term" value="F:oxidoreductase activity, acting on paired donors, with incorporation or reduction of molecular oxygen"/>
    <property type="evidence" value="ECO:0007669"/>
    <property type="project" value="InterPro"/>
</dbReference>
<comment type="caution">
    <text evidence="8">The sequence shown here is derived from an EMBL/GenBank/DDBJ whole genome shotgun (WGS) entry which is preliminary data.</text>
</comment>
<dbReference type="Gene3D" id="2.30.110.10">
    <property type="entry name" value="Electron Transport, Fmn-binding Protein, Chain A"/>
    <property type="match status" value="1"/>
</dbReference>
<dbReference type="InterPro" id="IPR016215">
    <property type="entry name" value="NTA_MOA"/>
</dbReference>
<evidence type="ECO:0000313" key="9">
    <source>
        <dbReference type="Proteomes" id="UP001222932"/>
    </source>
</evidence>
<dbReference type="PANTHER" id="PTHR30011:SF16">
    <property type="entry name" value="C2H2 FINGER DOMAIN TRANSCRIPTION FACTOR (EUROFUNG)-RELATED"/>
    <property type="match status" value="1"/>
</dbReference>
<evidence type="ECO:0000313" key="8">
    <source>
        <dbReference type="EMBL" id="GMK57997.1"/>
    </source>
</evidence>
<dbReference type="InterPro" id="IPR036661">
    <property type="entry name" value="Luciferase-like_sf"/>
</dbReference>
<dbReference type="GO" id="GO:0004497">
    <property type="term" value="F:monooxygenase activity"/>
    <property type="evidence" value="ECO:0007669"/>
    <property type="project" value="UniProtKB-KW"/>
</dbReference>
<dbReference type="GO" id="GO:0010181">
    <property type="term" value="F:FMN binding"/>
    <property type="evidence" value="ECO:0007669"/>
    <property type="project" value="InterPro"/>
</dbReference>
<keyword evidence="3" id="KW-0560">Oxidoreductase</keyword>
<name>A0AAD3YDI8_9TREE</name>
<sequence>MSPTGAPNGLNTQPGTPRVPSSTATVAGIINRVASVSISPPSPPPEKNLSTRSPPASFQSSFESSVSVSPKTMPTAQPDTKQVFFGLDAQRRLSASSTSSVDGARLRAAFRNAATSVWVITSAHAGSPVGFTAITVNSVCVDPPMVSFNVGRTSSSLDTLSRSLRFAAHLLDEGQGHLATRFAATTSKRFLSDDWSWGEDGLPKLPSLARFSGEIVSFNAAGDNLLAIGRVDHIALLPGKPLVYHGGVYGSLTPPASKKRIYLNAFDMCCVGHQSPGLWTYPSDQASTYKDLEYWTNLAQLLERGGFDTLFLADVVGIYDVYRGSRDAAVRSASQVPVNDPVGPISAMAAVTKRLGFGVTVSLTYELPYAFARRMSTLDHLTKGRVAWNIVTSYLKSAATNLGLEMQVPHDERYNIAEEFMEVCYKLWESSWEDDAVLQPMEAAEKGIYADPGKVHDIEHEGKYFRVPGAHLCEPSPQRTPYLFQAGASTKGQAFAAKHAESVFIAGPTIPHLKKITSGIRASAREQGRDPTSVKVFALVTIITGPTEDEAQAKYDEYRQHANIEGALALYGGWAGVDLSAIDVDQPLEYVENDAIRSVNRMWSKQGPGDLVWTPRKIAEKISIGGLGPLIVGSATNVANQLEQWVDEADLDGFNLAYAVTPSTFEDIIEFIVPELRHRGRLPEQAEDAPRKTLRELMGGPGATSHVARDHPAYKYKR</sequence>
<keyword evidence="4" id="KW-0503">Monooxygenase</keyword>
<reference evidence="8" key="2">
    <citation type="submission" date="2023-06" db="EMBL/GenBank/DDBJ databases">
        <authorList>
            <person name="Kobayashi Y."/>
            <person name="Kayamori A."/>
            <person name="Aoki K."/>
            <person name="Shiwa Y."/>
            <person name="Fujita N."/>
            <person name="Sugita T."/>
            <person name="Iwasaki W."/>
            <person name="Tanaka N."/>
            <person name="Takashima M."/>
        </authorList>
    </citation>
    <scope>NUCLEOTIDE SEQUENCE</scope>
    <source>
        <strain evidence="8">HIS016</strain>
    </source>
</reference>
<dbReference type="SMART" id="SM00903">
    <property type="entry name" value="Flavin_Reduct"/>
    <property type="match status" value="1"/>
</dbReference>
<dbReference type="Pfam" id="PF01613">
    <property type="entry name" value="Flavin_Reduct"/>
    <property type="match status" value="1"/>
</dbReference>
<dbReference type="SUPFAM" id="SSF50475">
    <property type="entry name" value="FMN-binding split barrel"/>
    <property type="match status" value="1"/>
</dbReference>
<evidence type="ECO:0000256" key="1">
    <source>
        <dbReference type="ARBA" id="ARBA00022630"/>
    </source>
</evidence>
<feature type="region of interest" description="Disordered" evidence="6">
    <location>
        <begin position="35"/>
        <end position="77"/>
    </location>
</feature>
<feature type="domain" description="Flavin reductase like" evidence="7">
    <location>
        <begin position="110"/>
        <end position="251"/>
    </location>
</feature>
<feature type="compositionally biased region" description="Low complexity" evidence="6">
    <location>
        <begin position="53"/>
        <end position="70"/>
    </location>
</feature>
<keyword evidence="1" id="KW-0285">Flavoprotein</keyword>
<keyword evidence="2" id="KW-0288">FMN</keyword>
<keyword evidence="9" id="KW-1185">Reference proteome</keyword>
<dbReference type="InterPro" id="IPR011251">
    <property type="entry name" value="Luciferase-like_dom"/>
</dbReference>
<evidence type="ECO:0000256" key="3">
    <source>
        <dbReference type="ARBA" id="ARBA00023002"/>
    </source>
</evidence>
<evidence type="ECO:0000256" key="5">
    <source>
        <dbReference type="ARBA" id="ARBA00033748"/>
    </source>
</evidence>
<dbReference type="InterPro" id="IPR051260">
    <property type="entry name" value="Diverse_substr_monoxygenases"/>
</dbReference>
<reference evidence="8" key="1">
    <citation type="journal article" date="2023" name="BMC Genomics">
        <title>Chromosome-level genome assemblies of Cutaneotrichosporon spp. (Trichosporonales, Basidiomycota) reveal imbalanced evolution between nucleotide sequences and chromosome synteny.</title>
        <authorList>
            <person name="Kobayashi Y."/>
            <person name="Kayamori A."/>
            <person name="Aoki K."/>
            <person name="Shiwa Y."/>
            <person name="Matsutani M."/>
            <person name="Fujita N."/>
            <person name="Sugita T."/>
            <person name="Iwasaki W."/>
            <person name="Tanaka N."/>
            <person name="Takashima M."/>
        </authorList>
    </citation>
    <scope>NUCLEOTIDE SEQUENCE</scope>
    <source>
        <strain evidence="8">HIS016</strain>
    </source>
</reference>